<comment type="similarity">
    <text evidence="1">Belongs to the 3-beta-HSD family.</text>
</comment>
<evidence type="ECO:0000256" key="2">
    <source>
        <dbReference type="ARBA" id="ARBA00023002"/>
    </source>
</evidence>
<dbReference type="Pfam" id="PF01073">
    <property type="entry name" value="3Beta_HSD"/>
    <property type="match status" value="1"/>
</dbReference>
<reference evidence="4 5" key="1">
    <citation type="submission" date="2018-12" db="EMBL/GenBank/DDBJ databases">
        <title>Genome of Verticillium dahliae isolate Getta Getta.</title>
        <authorList>
            <person name="Gardiner D.M."/>
        </authorList>
    </citation>
    <scope>NUCLEOTIDE SEQUENCE [LARGE SCALE GENOMIC DNA]</scope>
    <source>
        <strain evidence="4 5">Getta Getta</strain>
    </source>
</reference>
<proteinExistence type="inferred from homology"/>
<name>A0A444RYA0_VERDA</name>
<dbReference type="PANTHER" id="PTHR43245:SF51">
    <property type="entry name" value="SHORT CHAIN DEHYDROGENASE_REDUCTASE FAMILY 42E, MEMBER 2"/>
    <property type="match status" value="1"/>
</dbReference>
<comment type="caution">
    <text evidence="4">The sequence shown here is derived from an EMBL/GenBank/DDBJ whole genome shotgun (WGS) entry which is preliminary data.</text>
</comment>
<evidence type="ECO:0000256" key="1">
    <source>
        <dbReference type="ARBA" id="ARBA00009219"/>
    </source>
</evidence>
<dbReference type="InterPro" id="IPR050177">
    <property type="entry name" value="Lipid_A_modif_metabolic_enz"/>
</dbReference>
<feature type="domain" description="3-beta hydroxysteroid dehydrogenase/isomerase" evidence="3">
    <location>
        <begin position="95"/>
        <end position="377"/>
    </location>
</feature>
<keyword evidence="2" id="KW-0560">Oxidoreductase</keyword>
<accession>A0A444RYA0</accession>
<protein>
    <recommendedName>
        <fullName evidence="3">3-beta hydroxysteroid dehydrogenase/isomerase domain-containing protein</fullName>
    </recommendedName>
</protein>
<dbReference type="SUPFAM" id="SSF51735">
    <property type="entry name" value="NAD(P)-binding Rossmann-fold domains"/>
    <property type="match status" value="1"/>
</dbReference>
<dbReference type="Gene3D" id="3.40.50.720">
    <property type="entry name" value="NAD(P)-binding Rossmann-like Domain"/>
    <property type="match status" value="1"/>
</dbReference>
<dbReference type="Proteomes" id="UP000288725">
    <property type="component" value="Chromosome 6"/>
</dbReference>
<dbReference type="EMBL" id="RSDZ01000054">
    <property type="protein sequence ID" value="RXG46094.1"/>
    <property type="molecule type" value="Genomic_DNA"/>
</dbReference>
<sequence>MQHCRLQDLWSDSSAVCLGLAYRRLASLSNPKRIVTNEFHFFGRVRWLIAHRGLQSLGGGSVMGQRHARALGGMAFVYNALCTTSSLHLRNMRYIVVGGSGLVGGQIVLQLLQRGQAPSSIRIIDLVPPTRDELQTPLAKDVEFAQTDMSSEASTLAAFKKPWQATSAKLPLTVFHTAAAIRPSERHPLVYHRHARVNIGGTANVLSAAKSAGADIFIFTSSCSVALRPVTWFSPLWRRWPTNIVQTMTEDDFSAPLRPREDFPSNYARSKAEAERHVCAADSPVSGLRTGAIRPGNSIYGGAGDFLVSAILNLPSLPTCTAPWVQNWAHASNVSLAHLLLEAALLGPHVDKARIASRPFLVTDAGPPLRFDDFYTAMKAVAATFPTVRYPPPVLMMAIARIIELWCVTLWKSPFLARLGMREPKNPLYLLQPACFTAAVNCLIDDSAAKRPVEEGGIGYQARCTTLEGICMQLLHLNRSVPNKRVNGKEATRSILKDVIEVKPSLGRSGSKIETTDK</sequence>
<evidence type="ECO:0000313" key="4">
    <source>
        <dbReference type="EMBL" id="RXG46094.1"/>
    </source>
</evidence>
<evidence type="ECO:0000259" key="3">
    <source>
        <dbReference type="Pfam" id="PF01073"/>
    </source>
</evidence>
<gene>
    <name evidence="4" type="ORF">VDGE_03322</name>
</gene>
<organism evidence="4 5">
    <name type="scientific">Verticillium dahliae</name>
    <name type="common">Verticillium wilt</name>
    <dbReference type="NCBI Taxonomy" id="27337"/>
    <lineage>
        <taxon>Eukaryota</taxon>
        <taxon>Fungi</taxon>
        <taxon>Dikarya</taxon>
        <taxon>Ascomycota</taxon>
        <taxon>Pezizomycotina</taxon>
        <taxon>Sordariomycetes</taxon>
        <taxon>Hypocreomycetidae</taxon>
        <taxon>Glomerellales</taxon>
        <taxon>Plectosphaerellaceae</taxon>
        <taxon>Verticillium</taxon>
    </lineage>
</organism>
<dbReference type="PANTHER" id="PTHR43245">
    <property type="entry name" value="BIFUNCTIONAL POLYMYXIN RESISTANCE PROTEIN ARNA"/>
    <property type="match status" value="1"/>
</dbReference>
<dbReference type="GO" id="GO:0016616">
    <property type="term" value="F:oxidoreductase activity, acting on the CH-OH group of donors, NAD or NADP as acceptor"/>
    <property type="evidence" value="ECO:0007669"/>
    <property type="project" value="InterPro"/>
</dbReference>
<dbReference type="AlphaFoldDB" id="A0A444RYA0"/>
<dbReference type="GO" id="GO:0006694">
    <property type="term" value="P:steroid biosynthetic process"/>
    <property type="evidence" value="ECO:0007669"/>
    <property type="project" value="InterPro"/>
</dbReference>
<evidence type="ECO:0000313" key="5">
    <source>
        <dbReference type="Proteomes" id="UP000288725"/>
    </source>
</evidence>
<dbReference type="InterPro" id="IPR036291">
    <property type="entry name" value="NAD(P)-bd_dom_sf"/>
</dbReference>
<dbReference type="InterPro" id="IPR002225">
    <property type="entry name" value="3Beta_OHSteriod_DH/Estase"/>
</dbReference>